<dbReference type="AlphaFoldDB" id="A0A0W0FTC8"/>
<feature type="compositionally biased region" description="Basic and acidic residues" evidence="1">
    <location>
        <begin position="70"/>
        <end position="81"/>
    </location>
</feature>
<dbReference type="Proteomes" id="UP000054988">
    <property type="component" value="Unassembled WGS sequence"/>
</dbReference>
<name>A0A0W0FTC8_MONRR</name>
<evidence type="ECO:0000256" key="1">
    <source>
        <dbReference type="SAM" id="MobiDB-lite"/>
    </source>
</evidence>
<dbReference type="EMBL" id="LATX01001672">
    <property type="protein sequence ID" value="KTB39522.1"/>
    <property type="molecule type" value="Genomic_DNA"/>
</dbReference>
<protein>
    <recommendedName>
        <fullName evidence="2">Retrovirus-related Pol polyprotein from transposon TNT 1-94-like beta-barrel domain-containing protein</fullName>
    </recommendedName>
</protein>
<comment type="caution">
    <text evidence="3">The sequence shown here is derived from an EMBL/GenBank/DDBJ whole genome shotgun (WGS) entry which is preliminary data.</text>
</comment>
<evidence type="ECO:0000313" key="4">
    <source>
        <dbReference type="Proteomes" id="UP000054988"/>
    </source>
</evidence>
<gene>
    <name evidence="3" type="ORF">WG66_7917</name>
</gene>
<feature type="compositionally biased region" description="Basic residues" evidence="1">
    <location>
        <begin position="59"/>
        <end position="69"/>
    </location>
</feature>
<dbReference type="Pfam" id="PF22936">
    <property type="entry name" value="Pol_BBD"/>
    <property type="match status" value="1"/>
</dbReference>
<reference evidence="3 4" key="1">
    <citation type="submission" date="2015-12" db="EMBL/GenBank/DDBJ databases">
        <title>Draft genome sequence of Moniliophthora roreri, the causal agent of frosty pod rot of cacao.</title>
        <authorList>
            <person name="Aime M.C."/>
            <person name="Diaz-Valderrama J.R."/>
            <person name="Kijpornyongpan T."/>
            <person name="Phillips-Mora W."/>
        </authorList>
    </citation>
    <scope>NUCLEOTIDE SEQUENCE [LARGE SCALE GENOMIC DNA]</scope>
    <source>
        <strain evidence="3 4">MCA 2952</strain>
    </source>
</reference>
<sequence>MHEATCADAAIAPQSGSAVESALATLEKDAREKGRYWCMSCRKGGHTKFYCTEPGGGRAGKKNKKKKEKGSKGKEKAHAAENSRGGEVSNVVLTNLDLALNNASFHYDVSVVNSPSTHPHSTASEEAYLASTSSGSKFFIIDSSSSTHLHSSHSDFATYSATPGVITGVGQGKLPIIGRGKAHIPAKSKAGCSSKVKLKHMAFVPDASASLISVARMDEDGCYTIFGNGKSLCFQLDDSGELLCHLSASENVVFTGTKNCQHLYTLDSLDLSTPDVVFLTCEYASTLEELHAKLTHLSYSIFIPMLKAGLIDSVKILDKELNS</sequence>
<proteinExistence type="predicted"/>
<evidence type="ECO:0000259" key="2">
    <source>
        <dbReference type="Pfam" id="PF22936"/>
    </source>
</evidence>
<organism evidence="3 4">
    <name type="scientific">Moniliophthora roreri</name>
    <name type="common">Frosty pod rot fungus</name>
    <name type="synonym">Monilia roreri</name>
    <dbReference type="NCBI Taxonomy" id="221103"/>
    <lineage>
        <taxon>Eukaryota</taxon>
        <taxon>Fungi</taxon>
        <taxon>Dikarya</taxon>
        <taxon>Basidiomycota</taxon>
        <taxon>Agaricomycotina</taxon>
        <taxon>Agaricomycetes</taxon>
        <taxon>Agaricomycetidae</taxon>
        <taxon>Agaricales</taxon>
        <taxon>Marasmiineae</taxon>
        <taxon>Marasmiaceae</taxon>
        <taxon>Moniliophthora</taxon>
    </lineage>
</organism>
<accession>A0A0W0FTC8</accession>
<evidence type="ECO:0000313" key="3">
    <source>
        <dbReference type="EMBL" id="KTB39522.1"/>
    </source>
</evidence>
<feature type="region of interest" description="Disordered" evidence="1">
    <location>
        <begin position="52"/>
        <end position="85"/>
    </location>
</feature>
<dbReference type="InterPro" id="IPR054722">
    <property type="entry name" value="PolX-like_BBD"/>
</dbReference>
<feature type="domain" description="Retrovirus-related Pol polyprotein from transposon TNT 1-94-like beta-barrel" evidence="2">
    <location>
        <begin position="139"/>
        <end position="222"/>
    </location>
</feature>